<evidence type="ECO:0000313" key="6">
    <source>
        <dbReference type="Proteomes" id="UP000236919"/>
    </source>
</evidence>
<dbReference type="InterPro" id="IPR009057">
    <property type="entry name" value="Homeodomain-like_sf"/>
</dbReference>
<dbReference type="PANTHER" id="PTHR30055">
    <property type="entry name" value="HTH-TYPE TRANSCRIPTIONAL REGULATOR RUTR"/>
    <property type="match status" value="1"/>
</dbReference>
<dbReference type="PRINTS" id="PR00455">
    <property type="entry name" value="HTHTETR"/>
</dbReference>
<dbReference type="Gene3D" id="1.10.357.10">
    <property type="entry name" value="Tetracycline Repressor, domain 2"/>
    <property type="match status" value="1"/>
</dbReference>
<dbReference type="Pfam" id="PF00440">
    <property type="entry name" value="TetR_N"/>
    <property type="match status" value="1"/>
</dbReference>
<feature type="compositionally biased region" description="Polar residues" evidence="3">
    <location>
        <begin position="1"/>
        <end position="20"/>
    </location>
</feature>
<dbReference type="SUPFAM" id="SSF46689">
    <property type="entry name" value="Homeodomain-like"/>
    <property type="match status" value="1"/>
</dbReference>
<feature type="DNA-binding region" description="H-T-H motif" evidence="2">
    <location>
        <begin position="49"/>
        <end position="68"/>
    </location>
</feature>
<evidence type="ECO:0000256" key="2">
    <source>
        <dbReference type="PROSITE-ProRule" id="PRU00335"/>
    </source>
</evidence>
<dbReference type="GO" id="GO:0000976">
    <property type="term" value="F:transcription cis-regulatory region binding"/>
    <property type="evidence" value="ECO:0007669"/>
    <property type="project" value="TreeGrafter"/>
</dbReference>
<protein>
    <submittedName>
        <fullName evidence="5">TetR family transcriptional regulator</fullName>
    </submittedName>
</protein>
<feature type="domain" description="HTH tetR-type" evidence="4">
    <location>
        <begin position="26"/>
        <end position="86"/>
    </location>
</feature>
<dbReference type="PROSITE" id="PS01081">
    <property type="entry name" value="HTH_TETR_1"/>
    <property type="match status" value="1"/>
</dbReference>
<dbReference type="InterPro" id="IPR001647">
    <property type="entry name" value="HTH_TetR"/>
</dbReference>
<keyword evidence="6" id="KW-1185">Reference proteome</keyword>
<dbReference type="Proteomes" id="UP000236919">
    <property type="component" value="Unassembled WGS sequence"/>
</dbReference>
<dbReference type="PANTHER" id="PTHR30055:SF226">
    <property type="entry name" value="HTH-TYPE TRANSCRIPTIONAL REGULATOR PKSA"/>
    <property type="match status" value="1"/>
</dbReference>
<dbReference type="InterPro" id="IPR023772">
    <property type="entry name" value="DNA-bd_HTH_TetR-type_CS"/>
</dbReference>
<dbReference type="PROSITE" id="PS50977">
    <property type="entry name" value="HTH_TETR_2"/>
    <property type="match status" value="1"/>
</dbReference>
<organism evidence="5 6">
    <name type="scientific">Bosea psychrotolerans</name>
    <dbReference type="NCBI Taxonomy" id="1871628"/>
    <lineage>
        <taxon>Bacteria</taxon>
        <taxon>Pseudomonadati</taxon>
        <taxon>Pseudomonadota</taxon>
        <taxon>Alphaproteobacteria</taxon>
        <taxon>Hyphomicrobiales</taxon>
        <taxon>Boseaceae</taxon>
        <taxon>Bosea</taxon>
    </lineage>
</organism>
<name>A0A2S4M106_9HYPH</name>
<comment type="caution">
    <text evidence="5">The sequence shown here is derived from an EMBL/GenBank/DDBJ whole genome shotgun (WGS) entry which is preliminary data.</text>
</comment>
<evidence type="ECO:0000313" key="5">
    <source>
        <dbReference type="EMBL" id="POR48394.1"/>
    </source>
</evidence>
<dbReference type="AlphaFoldDB" id="A0A2S4M106"/>
<proteinExistence type="predicted"/>
<reference evidence="5 6" key="1">
    <citation type="submission" date="2018-01" db="EMBL/GenBank/DDBJ databases">
        <title>Genomic Encyclopedia of Type Strains, Phase III (KMG-III): the genomes of soil and plant-associated and newly described type strains.</title>
        <authorList>
            <person name="Whitman W."/>
        </authorList>
    </citation>
    <scope>NUCLEOTIDE SEQUENCE [LARGE SCALE GENOMIC DNA]</scope>
    <source>
        <strain evidence="5 6">1131</strain>
    </source>
</reference>
<evidence type="ECO:0000256" key="3">
    <source>
        <dbReference type="SAM" id="MobiDB-lite"/>
    </source>
</evidence>
<sequence>MDSQKSSAGVSKTAKITKTPSRGRGVQRVSALLDAASAVFAEAGYEAATTTEIARRANASIGSLYQFFPTKEHLAAALHARHLDSLAAVFDSLAAKAQGAANEHGAASDGIIDELFQRLLVYLEANPAFLVLGERRSLDPAVKKQARARLRGGIAGLLQTIEPPVPRERIAPLAAVILHLIRMAAMLRADDDLAIRDPAVAELREMLRRHLAATQVMACPWAKALHAG</sequence>
<evidence type="ECO:0000259" key="4">
    <source>
        <dbReference type="PROSITE" id="PS50977"/>
    </source>
</evidence>
<feature type="region of interest" description="Disordered" evidence="3">
    <location>
        <begin position="1"/>
        <end position="22"/>
    </location>
</feature>
<dbReference type="InterPro" id="IPR050109">
    <property type="entry name" value="HTH-type_TetR-like_transc_reg"/>
</dbReference>
<keyword evidence="1 2" id="KW-0238">DNA-binding</keyword>
<gene>
    <name evidence="5" type="ORF">CYD53_115142</name>
</gene>
<accession>A0A2S4M106</accession>
<evidence type="ECO:0000256" key="1">
    <source>
        <dbReference type="ARBA" id="ARBA00023125"/>
    </source>
</evidence>
<dbReference type="GO" id="GO:0003700">
    <property type="term" value="F:DNA-binding transcription factor activity"/>
    <property type="evidence" value="ECO:0007669"/>
    <property type="project" value="TreeGrafter"/>
</dbReference>
<dbReference type="EMBL" id="PQFZ01000015">
    <property type="protein sequence ID" value="POR48394.1"/>
    <property type="molecule type" value="Genomic_DNA"/>
</dbReference>